<dbReference type="Proteomes" id="UP001230051">
    <property type="component" value="Unassembled WGS sequence"/>
</dbReference>
<feature type="compositionally biased region" description="Polar residues" evidence="2">
    <location>
        <begin position="1"/>
        <end position="15"/>
    </location>
</feature>
<dbReference type="CDD" id="cd03590">
    <property type="entry name" value="CLECT_DC-SIGN_like"/>
    <property type="match status" value="1"/>
</dbReference>
<dbReference type="SMART" id="SM00034">
    <property type="entry name" value="CLECT"/>
    <property type="match status" value="1"/>
</dbReference>
<feature type="compositionally biased region" description="Low complexity" evidence="2">
    <location>
        <begin position="43"/>
        <end position="57"/>
    </location>
</feature>
<dbReference type="InterPro" id="IPR016187">
    <property type="entry name" value="CTDL_fold"/>
</dbReference>
<dbReference type="InterPro" id="IPR001304">
    <property type="entry name" value="C-type_lectin-like"/>
</dbReference>
<organism evidence="5 6">
    <name type="scientific">Acipenser oxyrinchus oxyrinchus</name>
    <dbReference type="NCBI Taxonomy" id="40147"/>
    <lineage>
        <taxon>Eukaryota</taxon>
        <taxon>Metazoa</taxon>
        <taxon>Chordata</taxon>
        <taxon>Craniata</taxon>
        <taxon>Vertebrata</taxon>
        <taxon>Euteleostomi</taxon>
        <taxon>Actinopterygii</taxon>
        <taxon>Chondrostei</taxon>
        <taxon>Acipenseriformes</taxon>
        <taxon>Acipenseridae</taxon>
        <taxon>Acipenser</taxon>
    </lineage>
</organism>
<keyword evidence="3" id="KW-0812">Transmembrane</keyword>
<dbReference type="PROSITE" id="PS50041">
    <property type="entry name" value="C_TYPE_LECTIN_2"/>
    <property type="match status" value="1"/>
</dbReference>
<feature type="region of interest" description="Disordered" evidence="2">
    <location>
        <begin position="1"/>
        <end position="60"/>
    </location>
</feature>
<dbReference type="InterPro" id="IPR016186">
    <property type="entry name" value="C-type_lectin-like/link_sf"/>
</dbReference>
<protein>
    <submittedName>
        <fullName evidence="5">Asialoglycoprotein receptor 1-like isoform X2</fullName>
    </submittedName>
</protein>
<keyword evidence="6" id="KW-1185">Reference proteome</keyword>
<evidence type="ECO:0000313" key="6">
    <source>
        <dbReference type="Proteomes" id="UP001230051"/>
    </source>
</evidence>
<proteinExistence type="predicted"/>
<evidence type="ECO:0000256" key="3">
    <source>
        <dbReference type="SAM" id="Phobius"/>
    </source>
</evidence>
<dbReference type="InterPro" id="IPR050111">
    <property type="entry name" value="C-type_lectin/snaclec_domain"/>
</dbReference>
<evidence type="ECO:0000256" key="1">
    <source>
        <dbReference type="ARBA" id="ARBA00022734"/>
    </source>
</evidence>
<accession>A0AAD8D6S1</accession>
<dbReference type="SUPFAM" id="SSF56436">
    <property type="entry name" value="C-type lectin-like"/>
    <property type="match status" value="1"/>
</dbReference>
<feature type="region of interest" description="Disordered" evidence="2">
    <location>
        <begin position="329"/>
        <end position="349"/>
    </location>
</feature>
<feature type="transmembrane region" description="Helical" evidence="3">
    <location>
        <begin position="99"/>
        <end position="122"/>
    </location>
</feature>
<evidence type="ECO:0000259" key="4">
    <source>
        <dbReference type="PROSITE" id="PS50041"/>
    </source>
</evidence>
<keyword evidence="3" id="KW-1133">Transmembrane helix</keyword>
<feature type="compositionally biased region" description="Basic and acidic residues" evidence="2">
    <location>
        <begin position="20"/>
        <end position="32"/>
    </location>
</feature>
<reference evidence="5" key="1">
    <citation type="submission" date="2022-02" db="EMBL/GenBank/DDBJ databases">
        <title>Atlantic sturgeon de novo genome assembly.</title>
        <authorList>
            <person name="Stock M."/>
            <person name="Klopp C."/>
            <person name="Guiguen Y."/>
            <person name="Cabau C."/>
            <person name="Parinello H."/>
            <person name="Santidrian Yebra-Pimentel E."/>
            <person name="Kuhl H."/>
            <person name="Dirks R.P."/>
            <person name="Guessner J."/>
            <person name="Wuertz S."/>
            <person name="Du K."/>
            <person name="Schartl M."/>
        </authorList>
    </citation>
    <scope>NUCLEOTIDE SEQUENCE</scope>
    <source>
        <strain evidence="5">STURGEONOMICS-FGT-2020</strain>
        <tissue evidence="5">Whole blood</tissue>
    </source>
</reference>
<keyword evidence="3" id="KW-0472">Membrane</keyword>
<keyword evidence="5" id="KW-0675">Receptor</keyword>
<dbReference type="Pfam" id="PF00059">
    <property type="entry name" value="Lectin_C"/>
    <property type="match status" value="1"/>
</dbReference>
<evidence type="ECO:0000313" key="5">
    <source>
        <dbReference type="EMBL" id="KAK1163344.1"/>
    </source>
</evidence>
<evidence type="ECO:0000256" key="2">
    <source>
        <dbReference type="SAM" id="MobiDB-lite"/>
    </source>
</evidence>
<dbReference type="Gene3D" id="3.10.100.10">
    <property type="entry name" value="Mannose-Binding Protein A, subunit A"/>
    <property type="match status" value="1"/>
</dbReference>
<feature type="region of interest" description="Disordered" evidence="2">
    <location>
        <begin position="73"/>
        <end position="92"/>
    </location>
</feature>
<comment type="caution">
    <text evidence="5">The sequence shown here is derived from an EMBL/GenBank/DDBJ whole genome shotgun (WGS) entry which is preliminary data.</text>
</comment>
<gene>
    <name evidence="5" type="primary">CLEC4E</name>
    <name evidence="5" type="ORF">AOXY_G16809</name>
</gene>
<sequence>MSGDTLYSTVDFSQKNHGKRAADKTSAGKEDDVTYATVKFGEAPSRQQQQAASSSTAGKEDGVTYATVKFGEAPSRQQQQAASSSTVDPTAGKAPPYRWAALVLAGLYVLSVAAIIFLTVYISDIQTKNLELQSQYSKLGRNYTNISATVLHMQTKYLELERNYTNISATVSNLTVERKQIQYRYSELEKNYSNISAKYSALDQYCPVTDTSSKERVCKACPQNWELFNGKCYYFSTDRMNWTSSRDNCTSLGGHLVIIESDGEQGFLSDKAWNITQGANITNEEEKSYWIGLTDAVTEGTWLWVDGIPLIGNDQAKFWFTWTNGKEPDDYKGDDPSGEDCAQLQPKRNSQKTWFDTSCKKQNKRICETKAVIA</sequence>
<dbReference type="AlphaFoldDB" id="A0AAD8D6S1"/>
<dbReference type="EMBL" id="JAGXEW010000015">
    <property type="protein sequence ID" value="KAK1163344.1"/>
    <property type="molecule type" value="Genomic_DNA"/>
</dbReference>
<dbReference type="GO" id="GO:0030246">
    <property type="term" value="F:carbohydrate binding"/>
    <property type="evidence" value="ECO:0007669"/>
    <property type="project" value="UniProtKB-KW"/>
</dbReference>
<dbReference type="PANTHER" id="PTHR22803">
    <property type="entry name" value="MANNOSE, PHOSPHOLIPASE, LECTIN RECEPTOR RELATED"/>
    <property type="match status" value="1"/>
</dbReference>
<feature type="compositionally biased region" description="Low complexity" evidence="2">
    <location>
        <begin position="75"/>
        <end position="85"/>
    </location>
</feature>
<keyword evidence="1" id="KW-0430">Lectin</keyword>
<name>A0AAD8D6S1_ACIOX</name>
<dbReference type="InterPro" id="IPR033989">
    <property type="entry name" value="CD209-like_CTLD"/>
</dbReference>
<feature type="domain" description="C-type lectin" evidence="4">
    <location>
        <begin position="228"/>
        <end position="368"/>
    </location>
</feature>